<name>A0ACB9RKX2_9MYRT</name>
<sequence length="148" mass="16784">MKLPIGDEELLLLPLGTPSRSLYQSHPINRAPFLVYFHCLVYGGVRFEDGDLMPDLFIPLQVLSGNNGKRFCLACTRSSRGWRRIELSWRLPRRIKQGVLVKKPLLMVPMSLRHSLLDKSVLSNLRLQFEDVVAEVGTGKRLSSIQGL</sequence>
<evidence type="ECO:0000313" key="1">
    <source>
        <dbReference type="EMBL" id="KAI4379677.1"/>
    </source>
</evidence>
<comment type="caution">
    <text evidence="1">The sequence shown here is derived from an EMBL/GenBank/DDBJ whole genome shotgun (WGS) entry which is preliminary data.</text>
</comment>
<organism evidence="1 2">
    <name type="scientific">Melastoma candidum</name>
    <dbReference type="NCBI Taxonomy" id="119954"/>
    <lineage>
        <taxon>Eukaryota</taxon>
        <taxon>Viridiplantae</taxon>
        <taxon>Streptophyta</taxon>
        <taxon>Embryophyta</taxon>
        <taxon>Tracheophyta</taxon>
        <taxon>Spermatophyta</taxon>
        <taxon>Magnoliopsida</taxon>
        <taxon>eudicotyledons</taxon>
        <taxon>Gunneridae</taxon>
        <taxon>Pentapetalae</taxon>
        <taxon>rosids</taxon>
        <taxon>malvids</taxon>
        <taxon>Myrtales</taxon>
        <taxon>Melastomataceae</taxon>
        <taxon>Melastomatoideae</taxon>
        <taxon>Melastomateae</taxon>
        <taxon>Melastoma</taxon>
    </lineage>
</organism>
<gene>
    <name evidence="1" type="ORF">MLD38_005942</name>
</gene>
<protein>
    <submittedName>
        <fullName evidence="1">Uncharacterized protein</fullName>
    </submittedName>
</protein>
<dbReference type="Proteomes" id="UP001057402">
    <property type="component" value="Chromosome 3"/>
</dbReference>
<proteinExistence type="predicted"/>
<dbReference type="EMBL" id="CM042882">
    <property type="protein sequence ID" value="KAI4379677.1"/>
    <property type="molecule type" value="Genomic_DNA"/>
</dbReference>
<accession>A0ACB9RKX2</accession>
<keyword evidence="2" id="KW-1185">Reference proteome</keyword>
<reference evidence="2" key="1">
    <citation type="journal article" date="2023" name="Front. Plant Sci.">
        <title>Chromosomal-level genome assembly of Melastoma candidum provides insights into trichome evolution.</title>
        <authorList>
            <person name="Zhong Y."/>
            <person name="Wu W."/>
            <person name="Sun C."/>
            <person name="Zou P."/>
            <person name="Liu Y."/>
            <person name="Dai S."/>
            <person name="Zhou R."/>
        </authorList>
    </citation>
    <scope>NUCLEOTIDE SEQUENCE [LARGE SCALE GENOMIC DNA]</scope>
</reference>
<evidence type="ECO:0000313" key="2">
    <source>
        <dbReference type="Proteomes" id="UP001057402"/>
    </source>
</evidence>